<dbReference type="Pfam" id="PF01165">
    <property type="entry name" value="Ribosomal_S21"/>
    <property type="match status" value="1"/>
</dbReference>
<accession>A0ABQ0GNA7</accession>
<keyword evidence="3" id="KW-0687">Ribonucleoprotein</keyword>
<evidence type="ECO:0000256" key="1">
    <source>
        <dbReference type="ARBA" id="ARBA00006640"/>
    </source>
</evidence>
<dbReference type="InterPro" id="IPR052837">
    <property type="entry name" value="Mitoribosomal_bS21"/>
</dbReference>
<dbReference type="PANTHER" id="PTHR41237:SF1">
    <property type="entry name" value="SMALL RIBOSOMAL SUBUNIT PROTEIN BS21M"/>
    <property type="match status" value="1"/>
</dbReference>
<feature type="region of interest" description="Disordered" evidence="4">
    <location>
        <begin position="43"/>
        <end position="120"/>
    </location>
</feature>
<name>A0ABQ0GNA7_9PEZI</name>
<evidence type="ECO:0000256" key="2">
    <source>
        <dbReference type="ARBA" id="ARBA00022980"/>
    </source>
</evidence>
<evidence type="ECO:0000256" key="3">
    <source>
        <dbReference type="ARBA" id="ARBA00023274"/>
    </source>
</evidence>
<dbReference type="GeneID" id="98180198"/>
<comment type="caution">
    <text evidence="5">The sequence shown here is derived from an EMBL/GenBank/DDBJ whole genome shotgun (WGS) entry which is preliminary data.</text>
</comment>
<sequence>MEFRQIVQSVCRSAAARPSLLASTRPFPSAILLQQSQFSTSTRLLSEAAAEAPRTQGEPSSTEPSRPFPPTHSARSGQTTLPPRPPPIRRNSLFIDEQQKHGQTQHKAGSSGSSATADPYQLPSLIRGDMEKSTGGLSTWDESDFLKRHFSSPQPDPRMRPSTGRTISLRQNVDVARAFHLLERTVARNGMRRDARRQRQHERPALKRKRQWRERWRARFKDGMRAVINRTMELRAQGW</sequence>
<evidence type="ECO:0000313" key="5">
    <source>
        <dbReference type="EMBL" id="GAB1319246.1"/>
    </source>
</evidence>
<feature type="compositionally biased region" description="Polar residues" evidence="4">
    <location>
        <begin position="101"/>
        <end position="116"/>
    </location>
</feature>
<dbReference type="EMBL" id="BAAFSV010000005">
    <property type="protein sequence ID" value="GAB1319246.1"/>
    <property type="molecule type" value="Genomic_DNA"/>
</dbReference>
<dbReference type="RefSeq" id="XP_070920976.1">
    <property type="nucleotide sequence ID" value="XM_071064875.1"/>
</dbReference>
<evidence type="ECO:0000256" key="4">
    <source>
        <dbReference type="SAM" id="MobiDB-lite"/>
    </source>
</evidence>
<keyword evidence="2 5" id="KW-0689">Ribosomal protein</keyword>
<keyword evidence="6" id="KW-1185">Reference proteome</keyword>
<proteinExistence type="inferred from homology"/>
<dbReference type="InterPro" id="IPR001911">
    <property type="entry name" value="Ribosomal_bS21"/>
</dbReference>
<protein>
    <submittedName>
        <fullName evidence="5">37S ribosomal protein mrp21, mitochondrial</fullName>
    </submittedName>
</protein>
<dbReference type="GO" id="GO:0005840">
    <property type="term" value="C:ribosome"/>
    <property type="evidence" value="ECO:0007669"/>
    <property type="project" value="UniProtKB-KW"/>
</dbReference>
<gene>
    <name evidence="5" type="ORF">MFIFM68171_09456</name>
</gene>
<dbReference type="Proteomes" id="UP001628179">
    <property type="component" value="Unassembled WGS sequence"/>
</dbReference>
<comment type="similarity">
    <text evidence="1">Belongs to the bacterial ribosomal protein bS21 family.</text>
</comment>
<reference evidence="5 6" key="1">
    <citation type="submission" date="2024-09" db="EMBL/GenBank/DDBJ databases">
        <title>Itraconazole resistance in Madurella fahalii resulting from another homologue of gene encoding cytochrome P450 14-alpha sterol demethylase (CYP51).</title>
        <authorList>
            <person name="Yoshioka I."/>
            <person name="Fahal A.H."/>
            <person name="Kaneko S."/>
            <person name="Yaguchi T."/>
        </authorList>
    </citation>
    <scope>NUCLEOTIDE SEQUENCE [LARGE SCALE GENOMIC DNA]</scope>
    <source>
        <strain evidence="5 6">IFM 68171</strain>
    </source>
</reference>
<organism evidence="5 6">
    <name type="scientific">Madurella fahalii</name>
    <dbReference type="NCBI Taxonomy" id="1157608"/>
    <lineage>
        <taxon>Eukaryota</taxon>
        <taxon>Fungi</taxon>
        <taxon>Dikarya</taxon>
        <taxon>Ascomycota</taxon>
        <taxon>Pezizomycotina</taxon>
        <taxon>Sordariomycetes</taxon>
        <taxon>Sordariomycetidae</taxon>
        <taxon>Sordariales</taxon>
        <taxon>Sordariales incertae sedis</taxon>
        <taxon>Madurella</taxon>
    </lineage>
</organism>
<evidence type="ECO:0000313" key="6">
    <source>
        <dbReference type="Proteomes" id="UP001628179"/>
    </source>
</evidence>
<dbReference type="PANTHER" id="PTHR41237">
    <property type="entry name" value="37S RIBOSOMAL PROTEIN MRP21, MITOCHONDRIAL"/>
    <property type="match status" value="1"/>
</dbReference>